<proteinExistence type="predicted"/>
<dbReference type="Proteomes" id="UP000683507">
    <property type="component" value="Chromosome"/>
</dbReference>
<reference evidence="2" key="1">
    <citation type="submission" date="2021-04" db="EMBL/GenBank/DDBJ databases">
        <authorList>
            <person name="Rodrigo-Torres L."/>
            <person name="Arahal R. D."/>
            <person name="Lucena T."/>
        </authorList>
    </citation>
    <scope>NUCLEOTIDE SEQUENCE</scope>
    <source>
        <strain evidence="2">AS29M-1</strain>
    </source>
</reference>
<gene>
    <name evidence="2" type="ORF">CRYO30217_02660</name>
</gene>
<accession>A0A916JP67</accession>
<evidence type="ECO:0000256" key="1">
    <source>
        <dbReference type="SAM" id="SignalP"/>
    </source>
</evidence>
<dbReference type="KEGG" id="ptan:CRYO30217_02660"/>
<protein>
    <submittedName>
        <fullName evidence="2">Uncharacterized protein</fullName>
    </submittedName>
</protein>
<feature type="chain" id="PRO_5038139499" evidence="1">
    <location>
        <begin position="22"/>
        <end position="473"/>
    </location>
</feature>
<dbReference type="EMBL" id="OU015584">
    <property type="protein sequence ID" value="CAG5085143.1"/>
    <property type="molecule type" value="Genomic_DNA"/>
</dbReference>
<sequence>MKLKSVPLLALFGFASLASSAQNTLPSTGKVGIGTTTPNSDLEVLGTTELEEVKVKEEAEFEKPVVIKDSVTVESKITIDQDIKVKGQSVFVDNAKAKSNFKVLGTTKMKGDAFVEGNFKFKGLSDTLVSDERFLMIKPNGKAVVMEKGGLLDLVYGGSLSACLPDAMGNYPMPVWTQDYGKLYTLEDCPGGVGIGTNDPQGRLDVRGKTYINQGSSQHDALVVEMTNNPTSTTGIGINTIVDHNNRKAINVTNTNIGDVFSIYGDGSVEITNQQNNSSSISITNQSGDQVFEVSGNGDVHLMNMGKLVFDGTQPNWNTWETAICAPMGAAWVTTNVSSSASQFPGYYTGMGMTYSGLFYGRSQNPIGSNNTNIEYLFAVDLEGRIRARAIKIYDFGWADYVFEDNYKLMSLPDLEAYISKNKHLPNVPSSEELQTTELDLGEMQKIQMEKIEELTLYILQLEKRIKDLESND</sequence>
<keyword evidence="1" id="KW-0732">Signal</keyword>
<dbReference type="RefSeq" id="WP_258542875.1">
    <property type="nucleotide sequence ID" value="NZ_OU015584.1"/>
</dbReference>
<organism evidence="2 3">
    <name type="scientific">Parvicella tangerina</name>
    <dbReference type="NCBI Taxonomy" id="2829795"/>
    <lineage>
        <taxon>Bacteria</taxon>
        <taxon>Pseudomonadati</taxon>
        <taxon>Bacteroidota</taxon>
        <taxon>Flavobacteriia</taxon>
        <taxon>Flavobacteriales</taxon>
        <taxon>Parvicellaceae</taxon>
        <taxon>Parvicella</taxon>
    </lineage>
</organism>
<keyword evidence="3" id="KW-1185">Reference proteome</keyword>
<evidence type="ECO:0000313" key="3">
    <source>
        <dbReference type="Proteomes" id="UP000683507"/>
    </source>
</evidence>
<feature type="signal peptide" evidence="1">
    <location>
        <begin position="1"/>
        <end position="21"/>
    </location>
</feature>
<name>A0A916JP67_9FLAO</name>
<evidence type="ECO:0000313" key="2">
    <source>
        <dbReference type="EMBL" id="CAG5085143.1"/>
    </source>
</evidence>
<dbReference type="AlphaFoldDB" id="A0A916JP67"/>